<feature type="compositionally biased region" description="Gly residues" evidence="1">
    <location>
        <begin position="71"/>
        <end position="81"/>
    </location>
</feature>
<evidence type="ECO:0000256" key="1">
    <source>
        <dbReference type="SAM" id="MobiDB-lite"/>
    </source>
</evidence>
<organism evidence="2 3">
    <name type="scientific">Hydatigena taeniaeformis</name>
    <name type="common">Feline tapeworm</name>
    <name type="synonym">Taenia taeniaeformis</name>
    <dbReference type="NCBI Taxonomy" id="6205"/>
    <lineage>
        <taxon>Eukaryota</taxon>
        <taxon>Metazoa</taxon>
        <taxon>Spiralia</taxon>
        <taxon>Lophotrochozoa</taxon>
        <taxon>Platyhelminthes</taxon>
        <taxon>Cestoda</taxon>
        <taxon>Eucestoda</taxon>
        <taxon>Cyclophyllidea</taxon>
        <taxon>Taeniidae</taxon>
        <taxon>Hydatigera</taxon>
    </lineage>
</organism>
<feature type="compositionally biased region" description="Basic and acidic residues" evidence="1">
    <location>
        <begin position="35"/>
        <end position="52"/>
    </location>
</feature>
<dbReference type="OrthoDB" id="10253982at2759"/>
<protein>
    <submittedName>
        <fullName evidence="2">Uncharacterized protein</fullName>
    </submittedName>
</protein>
<gene>
    <name evidence="2" type="ORF">TTAC_LOCUS4535</name>
</gene>
<feature type="region of interest" description="Disordered" evidence="1">
    <location>
        <begin position="26"/>
        <end position="94"/>
    </location>
</feature>
<evidence type="ECO:0000313" key="3">
    <source>
        <dbReference type="Proteomes" id="UP000274429"/>
    </source>
</evidence>
<name>A0A3P7GR79_HYDTA</name>
<keyword evidence="3" id="KW-1185">Reference proteome</keyword>
<accession>A0A3P7GR79</accession>
<proteinExistence type="predicted"/>
<reference evidence="2 3" key="1">
    <citation type="submission" date="2018-11" db="EMBL/GenBank/DDBJ databases">
        <authorList>
            <consortium name="Pathogen Informatics"/>
        </authorList>
    </citation>
    <scope>NUCLEOTIDE SEQUENCE [LARGE SCALE GENOMIC DNA]</scope>
</reference>
<dbReference type="EMBL" id="UYWX01004704">
    <property type="protein sequence ID" value="VDM25138.1"/>
    <property type="molecule type" value="Genomic_DNA"/>
</dbReference>
<evidence type="ECO:0000313" key="2">
    <source>
        <dbReference type="EMBL" id="VDM25138.1"/>
    </source>
</evidence>
<sequence>MRVALTPHSLPIGASHRLWISAEGSPIPRTALNGDNHEADGTPTKTTEEVPGTKRARRHLSPVPRSDSRGSGLGRGGGGEQETGNATDTMEKNQDPRLLDTFCVASFTLPAWRDKDTAAGDGAQLDEHENLVRDIAAINPDVFCVKQAHADYATLHLRPELSRQGYQCSGGTDDTAASFQSFIFFSREVFSEVAFHCRPVQSMARKV</sequence>
<dbReference type="AlphaFoldDB" id="A0A3P7GR79"/>
<dbReference type="Proteomes" id="UP000274429">
    <property type="component" value="Unassembled WGS sequence"/>
</dbReference>